<reference evidence="5 6" key="1">
    <citation type="submission" date="2018-09" db="EMBL/GenBank/DDBJ databases">
        <authorList>
            <person name="Wang F."/>
        </authorList>
    </citation>
    <scope>NUCLEOTIDE SEQUENCE [LARGE SCALE GENOMIC DNA]</scope>
    <source>
        <strain evidence="5 6">PLHSC7-2</strain>
    </source>
</reference>
<comment type="similarity">
    <text evidence="4">Belongs to the PriB family.</text>
</comment>
<name>A0A418YFB1_9GAMM</name>
<dbReference type="GO" id="GO:0003697">
    <property type="term" value="F:single-stranded DNA binding"/>
    <property type="evidence" value="ECO:0007669"/>
    <property type="project" value="UniProtKB-UniRule"/>
</dbReference>
<dbReference type="PIRSF" id="PIRSF003135">
    <property type="entry name" value="Primosomal_n"/>
    <property type="match status" value="1"/>
</dbReference>
<comment type="subunit">
    <text evidence="4">Homodimer. Interacts with PriA and DnaT. Component of the replication restart primosome. Primosome assembly occurs via a 'hand-off' mechanism. PriA binds to replication forks, subsequently PriB then DnaT bind; DnaT then displaces ssDNA to generate the helicase loading substrate.</text>
</comment>
<dbReference type="InterPro" id="IPR023646">
    <property type="entry name" value="Prisomal_replication_PriB"/>
</dbReference>
<dbReference type="EMBL" id="QZCH01000010">
    <property type="protein sequence ID" value="RJG47950.1"/>
    <property type="molecule type" value="Genomic_DNA"/>
</dbReference>
<proteinExistence type="inferred from homology"/>
<organism evidence="5 6">
    <name type="scientific">Motilimonas pumila</name>
    <dbReference type="NCBI Taxonomy" id="2303987"/>
    <lineage>
        <taxon>Bacteria</taxon>
        <taxon>Pseudomonadati</taxon>
        <taxon>Pseudomonadota</taxon>
        <taxon>Gammaproteobacteria</taxon>
        <taxon>Alteromonadales</taxon>
        <taxon>Alteromonadales genera incertae sedis</taxon>
        <taxon>Motilimonas</taxon>
    </lineage>
</organism>
<dbReference type="HAMAP" id="MF_00720">
    <property type="entry name" value="PriB"/>
    <property type="match status" value="1"/>
</dbReference>
<keyword evidence="2 4" id="KW-0235">DNA replication</keyword>
<evidence type="ECO:0000256" key="3">
    <source>
        <dbReference type="ARBA" id="ARBA00023125"/>
    </source>
</evidence>
<comment type="caution">
    <text evidence="5">The sequence shown here is derived from an EMBL/GenBank/DDBJ whole genome shotgun (WGS) entry which is preliminary data.</text>
</comment>
<dbReference type="NCBIfam" id="TIGR04418">
    <property type="entry name" value="PriB_gamma"/>
    <property type="match status" value="1"/>
</dbReference>
<dbReference type="PROSITE" id="PS50935">
    <property type="entry name" value="SSB"/>
    <property type="match status" value="1"/>
</dbReference>
<dbReference type="GO" id="GO:1990077">
    <property type="term" value="C:primosome complex"/>
    <property type="evidence" value="ECO:0007669"/>
    <property type="project" value="UniProtKB-UniRule"/>
</dbReference>
<evidence type="ECO:0000256" key="2">
    <source>
        <dbReference type="ARBA" id="ARBA00022705"/>
    </source>
</evidence>
<sequence length="102" mass="11302">MTENCLLLTGELINAPKLSKSPAGVVHCKFKLKHESRQTEAKYTRQCFCIMPVVVTGDIASQITEQIDKGSNIKVSGFLTSHKTQSGHGELVLHAQYIEKLF</sequence>
<keyword evidence="3 4" id="KW-0238">DNA-binding</keyword>
<dbReference type="InterPro" id="IPR000424">
    <property type="entry name" value="Primosome_PriB/ssb"/>
</dbReference>
<dbReference type="Gene3D" id="2.40.50.140">
    <property type="entry name" value="Nucleic acid-binding proteins"/>
    <property type="match status" value="1"/>
</dbReference>
<dbReference type="OrthoDB" id="9180733at2"/>
<dbReference type="RefSeq" id="WP_119910533.1">
    <property type="nucleotide sequence ID" value="NZ_QZCH01000010.1"/>
</dbReference>
<keyword evidence="6" id="KW-1185">Reference proteome</keyword>
<reference evidence="5 6" key="2">
    <citation type="submission" date="2019-01" db="EMBL/GenBank/DDBJ databases">
        <title>Motilimonas pumilus sp. nov., isolated from the gut of sea cucumber (Apostichopus japonicus).</title>
        <authorList>
            <person name="Wang F.-Q."/>
            <person name="Ren L.-H."/>
            <person name="Lin Y.-W."/>
            <person name="Sun G.-H."/>
            <person name="Du Z.-J."/>
            <person name="Zhao J.-X."/>
            <person name="Liu X.-J."/>
            <person name="Liu L.-J."/>
        </authorList>
    </citation>
    <scope>NUCLEOTIDE SEQUENCE [LARGE SCALE GENOMIC DNA]</scope>
    <source>
        <strain evidence="5 6">PLHSC7-2</strain>
    </source>
</reference>
<evidence type="ECO:0000256" key="4">
    <source>
        <dbReference type="HAMAP-Rule" id="MF_00720"/>
    </source>
</evidence>
<dbReference type="GO" id="GO:0006269">
    <property type="term" value="P:DNA replication, synthesis of primer"/>
    <property type="evidence" value="ECO:0007669"/>
    <property type="project" value="UniProtKB-KW"/>
</dbReference>
<keyword evidence="1 4" id="KW-0639">Primosome</keyword>
<protein>
    <recommendedName>
        <fullName evidence="4">Replication restart protein PriB</fullName>
    </recommendedName>
</protein>
<dbReference type="AlphaFoldDB" id="A0A418YFB1"/>
<dbReference type="Pfam" id="PF22657">
    <property type="entry name" value="SSB_1"/>
    <property type="match status" value="1"/>
</dbReference>
<dbReference type="InterPro" id="IPR012340">
    <property type="entry name" value="NA-bd_OB-fold"/>
</dbReference>
<accession>A0A418YFB1</accession>
<evidence type="ECO:0000256" key="1">
    <source>
        <dbReference type="ARBA" id="ARBA00022515"/>
    </source>
</evidence>
<evidence type="ECO:0000313" key="5">
    <source>
        <dbReference type="EMBL" id="RJG47950.1"/>
    </source>
</evidence>
<evidence type="ECO:0000313" key="6">
    <source>
        <dbReference type="Proteomes" id="UP000283255"/>
    </source>
</evidence>
<dbReference type="Proteomes" id="UP000283255">
    <property type="component" value="Unassembled WGS sequence"/>
</dbReference>
<comment type="function">
    <text evidence="4">Involved in the restart of stalled replication forks, which reloads the replicative helicase on sites other than the origin of replication; the PriA-PriB pathway is the major replication restart pathway. During primosome assembly it facilitates complex formation between PriA and DnaT on DNA; stabilizes PriA on DNA. Stimulates the DNA unwinding activity of PriA helicase.</text>
</comment>
<gene>
    <name evidence="4 5" type="primary">priB</name>
    <name evidence="5" type="ORF">D1Z90_09560</name>
</gene>
<dbReference type="SUPFAM" id="SSF50249">
    <property type="entry name" value="Nucleic acid-binding proteins"/>
    <property type="match status" value="1"/>
</dbReference>